<dbReference type="OrthoDB" id="2269179at2759"/>
<organism evidence="2 3">
    <name type="scientific">Aspergillus pseudonomiae</name>
    <dbReference type="NCBI Taxonomy" id="1506151"/>
    <lineage>
        <taxon>Eukaryota</taxon>
        <taxon>Fungi</taxon>
        <taxon>Dikarya</taxon>
        <taxon>Ascomycota</taxon>
        <taxon>Pezizomycotina</taxon>
        <taxon>Eurotiomycetes</taxon>
        <taxon>Eurotiomycetidae</taxon>
        <taxon>Eurotiales</taxon>
        <taxon>Aspergillaceae</taxon>
        <taxon>Aspergillus</taxon>
        <taxon>Aspergillus subgen. Circumdati</taxon>
    </lineage>
</organism>
<dbReference type="GeneID" id="43675066"/>
<accession>A0A5N7D174</accession>
<name>A0A5N7D174_9EURO</name>
<feature type="region of interest" description="Disordered" evidence="1">
    <location>
        <begin position="1"/>
        <end position="26"/>
    </location>
</feature>
<gene>
    <name evidence="2" type="ORF">BDV37DRAFT_297655</name>
</gene>
<proteinExistence type="predicted"/>
<protein>
    <submittedName>
        <fullName evidence="2">Uncharacterized protein</fullName>
    </submittedName>
</protein>
<sequence length="1025" mass="118600">MEHQQHLSSDGTRVHTARKRRHSDTSAKLTDIKHVHTLQKTVLNVLLDRLAEGGVNTESITPELVNHCLPTSLDNSSWETLLYTPLKLSDCKLQDMLRLKAPRELDDQNLQQTTIYVRCFQIKVDQLQEVIAQFHGTGIQYAKITMWLGGIMGMQSDETVYIRYVGRTTRTRGAIKRHREDLLTRRTGFFSKFLTCLERTFPTKNGGLREIQQFDDIAEQAAIALLGLPYLLNQVLTKTEDWSLKLHESHWQQFDALNTRTISRLNPCEFYPIAMEPLIAAWADDIQCYAKDHQGSVSFFRQRSHSFPDTLRDMIFRQAMPSAWNGRFVLLLTVGAGNSREGYKEQQPFYTGPSQSANLLRISLNRLWNREESNRPERDYLCDLIAAAEGEDLLAAARLLKQYVMAVKPLIMLTFSAKPSAIIASGFSLISIHRWPSKFWDRVGQLELVSCGEFYGIQIPCFHPGQGRFSLDPSVFLIVLDMTLWVLLTTITVFLDSVEQYEGRSRKEWCEHVKLKVDDTLQDKRFYEQFSRLKAKLHAERPNASPTQLSTHTRPRIAVAIRKELDRDIVSGFAVGERLSDKRRQQVYRLWKINIPELHVHIGRENANEWFLWANSISEGKSLYVDALTQAVWNSQSDAVQHRSTPTAMKLDHFADNSDKFHKTEKPSALLKEFSEVLAANKLKSNYWVSSDSIERAVTTQLMKDTRFWEWIHSTRIYSELPKDSFIRFRSTYRSRWNEREVFVWKNSSFGIYWECPSGQNFRFIMRAPQSSQDSSYTPRKYIFFTKDGIDLRDETGKSCLVRQGALNSDDVVTFPARHLPNCQETAELGRQLVRLWEAETDLDWKATAAASDSLQNQVEDEGGSHIPKGFFAGKGLELVRLNWSSEKLQPYRKPPQPADETWLLWLCLQESWPLGGIVFIGIPEKWPSRKDNIWTHLQDFLARRKYHNHPGIAVVQAWAQDLSFTRKTPQMIKNIELLCQILRKRKVQERDSERMRQEGRDVKIAGTELEIRHLWKNVNGRAMV</sequence>
<feature type="compositionally biased region" description="Polar residues" evidence="1">
    <location>
        <begin position="1"/>
        <end position="11"/>
    </location>
</feature>
<reference evidence="2 3" key="1">
    <citation type="submission" date="2019-04" db="EMBL/GenBank/DDBJ databases">
        <authorList>
            <consortium name="DOE Joint Genome Institute"/>
            <person name="Mondo S."/>
            <person name="Kjaerbolling I."/>
            <person name="Vesth T."/>
            <person name="Frisvad J.C."/>
            <person name="Nybo J.L."/>
            <person name="Theobald S."/>
            <person name="Kildgaard S."/>
            <person name="Isbrandt T."/>
            <person name="Kuo A."/>
            <person name="Sato A."/>
            <person name="Lyhne E.K."/>
            <person name="Kogle M.E."/>
            <person name="Wiebenga A."/>
            <person name="Kun R.S."/>
            <person name="Lubbers R.J."/>
            <person name="Makela M.R."/>
            <person name="Barry K."/>
            <person name="Chovatia M."/>
            <person name="Clum A."/>
            <person name="Daum C."/>
            <person name="Haridas S."/>
            <person name="He G."/>
            <person name="LaButti K."/>
            <person name="Lipzen A."/>
            <person name="Riley R."/>
            <person name="Salamov A."/>
            <person name="Simmons B.A."/>
            <person name="Magnuson J.K."/>
            <person name="Henrissat B."/>
            <person name="Mortensen U.H."/>
            <person name="Larsen T.O."/>
            <person name="Devries R.P."/>
            <person name="Grigoriev I.V."/>
            <person name="Machida M."/>
            <person name="Baker S.E."/>
            <person name="Andersen M.R."/>
            <person name="Cantor M.N."/>
            <person name="Hua S.X."/>
        </authorList>
    </citation>
    <scope>NUCLEOTIDE SEQUENCE [LARGE SCALE GENOMIC DNA]</scope>
    <source>
        <strain evidence="2 3">CBS 119388</strain>
    </source>
</reference>
<evidence type="ECO:0000256" key="1">
    <source>
        <dbReference type="SAM" id="MobiDB-lite"/>
    </source>
</evidence>
<dbReference type="AlphaFoldDB" id="A0A5N7D174"/>
<evidence type="ECO:0000313" key="2">
    <source>
        <dbReference type="EMBL" id="KAE8399623.1"/>
    </source>
</evidence>
<keyword evidence="3" id="KW-1185">Reference proteome</keyword>
<evidence type="ECO:0000313" key="3">
    <source>
        <dbReference type="Proteomes" id="UP000325579"/>
    </source>
</evidence>
<dbReference type="RefSeq" id="XP_031936942.1">
    <property type="nucleotide sequence ID" value="XM_032090375.1"/>
</dbReference>
<dbReference type="EMBL" id="ML736830">
    <property type="protein sequence ID" value="KAE8399623.1"/>
    <property type="molecule type" value="Genomic_DNA"/>
</dbReference>
<dbReference type="Proteomes" id="UP000325579">
    <property type="component" value="Unassembled WGS sequence"/>
</dbReference>